<evidence type="ECO:0000259" key="6">
    <source>
        <dbReference type="Pfam" id="PF21365"/>
    </source>
</evidence>
<proteinExistence type="inferred from homology"/>
<dbReference type="GO" id="GO:0005975">
    <property type="term" value="P:carbohydrate metabolic process"/>
    <property type="evidence" value="ECO:0007669"/>
    <property type="project" value="InterPro"/>
</dbReference>
<evidence type="ECO:0000256" key="1">
    <source>
        <dbReference type="ARBA" id="ARBA00007806"/>
    </source>
</evidence>
<keyword evidence="8" id="KW-1185">Reference proteome</keyword>
<protein>
    <submittedName>
        <fullName evidence="7">Alpha-D-xyloside xylohydrolase</fullName>
    </submittedName>
</protein>
<comment type="caution">
    <text evidence="7">The sequence shown here is derived from an EMBL/GenBank/DDBJ whole genome shotgun (WGS) entry which is preliminary data.</text>
</comment>
<dbReference type="RefSeq" id="WP_146148150.1">
    <property type="nucleotide sequence ID" value="NZ_PVTJ01000007.1"/>
</dbReference>
<dbReference type="GO" id="GO:0030246">
    <property type="term" value="F:carbohydrate binding"/>
    <property type="evidence" value="ECO:0007669"/>
    <property type="project" value="InterPro"/>
</dbReference>
<dbReference type="Gene3D" id="3.20.20.80">
    <property type="entry name" value="Glycosidases"/>
    <property type="match status" value="1"/>
</dbReference>
<feature type="domain" description="Glycoside hydrolase family 31 N-terminal" evidence="4">
    <location>
        <begin position="28"/>
        <end position="179"/>
    </location>
</feature>
<dbReference type="InterPro" id="IPR013780">
    <property type="entry name" value="Glyco_hydro_b"/>
</dbReference>
<name>A0A2T0UH58_9ACTN</name>
<dbReference type="Pfam" id="PF13802">
    <property type="entry name" value="Gal_mutarotas_2"/>
    <property type="match status" value="1"/>
</dbReference>
<dbReference type="Pfam" id="PF21365">
    <property type="entry name" value="Glyco_hydro_31_3rd"/>
    <property type="match status" value="1"/>
</dbReference>
<evidence type="ECO:0000259" key="5">
    <source>
        <dbReference type="Pfam" id="PF17137"/>
    </source>
</evidence>
<evidence type="ECO:0000256" key="2">
    <source>
        <dbReference type="RuleBase" id="RU361185"/>
    </source>
</evidence>
<dbReference type="InterPro" id="IPR051816">
    <property type="entry name" value="Glycosyl_Hydrolase_31"/>
</dbReference>
<feature type="domain" description="Glycoside hydrolase family 31 TIM barrel" evidence="3">
    <location>
        <begin position="222"/>
        <end position="557"/>
    </location>
</feature>
<dbReference type="Pfam" id="PF01055">
    <property type="entry name" value="Glyco_hydro_31_2nd"/>
    <property type="match status" value="1"/>
</dbReference>
<feature type="domain" description="DUF5110" evidence="5">
    <location>
        <begin position="676"/>
        <end position="741"/>
    </location>
</feature>
<dbReference type="InterPro" id="IPR033403">
    <property type="entry name" value="DUF5110"/>
</dbReference>
<dbReference type="SUPFAM" id="SSF51011">
    <property type="entry name" value="Glycosyl hydrolase domain"/>
    <property type="match status" value="1"/>
</dbReference>
<sequence length="769" mass="85724">MPAITWERRDDGVVLEADGLVMRLAWEAPGIARVAALPAGLGGPEFDEGPMLDPSRTRETVEFQAWESENVLSTSGGSLTVHIDLSTGRFTWLDHEGRTLFEEDGKGLDPRPDKAFRARLGLRFSDGEAIYGLGQHEDGLLDYRGRSQEIYQHNLKIGLPFLVSSRGWGLLWNGYSAMDFHDDDAGSFLAADAVRQLEYFVIAGGGPAGAVRGYRRLTGAAPIPPRWAFGYIQSKERYAGQEELLEAARRYARLGLPLECIVLDWQYWNEGLWGQKSFDAERFPDPKAMCDELHEMGTRLMISVWPHLSGDGDDRREFAAAGKLLANGTTYDAFDPEARAMFWKQAGRLWETGMDAWWADSSEPFDADWHGEVEPSRTERRRVNVEAAERQIGPLRANGYPLAHAQGFWDHQRASGSGKRVFNLTRSAWAGQQRYGTVPWSGDISATWETLRRQIPEGLNFAAAGQPYWNCDIGAFFVKRGEQWFWAGDFDGGAADLGYRELFLRWFQYAAFLPMMRAHGTDTPREIWQFGEPGEAVYDALVAFIRLRKALVPYLYSTAGQVYFDSESMIRPLAFDFTDDPAALGIADQFLLGPSLMVCPVTEPQRFGPDSTQLEGRPETRPVYLPAGEWVDCWSGDRLAGGQWIDAPAPLATIPVFARSGAIVPMAAADGDPGDLDVVVVPGADGEFALYEDEADGWGYENGARAWIRMRWNDSQRTLTIAEPDGDYPGMPERRRIRARLAAPGAGWRDTAVASVSGEYNRAELRLVL</sequence>
<dbReference type="SUPFAM" id="SSF74650">
    <property type="entry name" value="Galactose mutarotase-like"/>
    <property type="match status" value="1"/>
</dbReference>
<dbReference type="SUPFAM" id="SSF51445">
    <property type="entry name" value="(Trans)glycosidases"/>
    <property type="match status" value="1"/>
</dbReference>
<dbReference type="AlphaFoldDB" id="A0A2T0UH58"/>
<evidence type="ECO:0000259" key="4">
    <source>
        <dbReference type="Pfam" id="PF13802"/>
    </source>
</evidence>
<dbReference type="PANTHER" id="PTHR43863:SF2">
    <property type="entry name" value="MALTASE-GLUCOAMYLASE"/>
    <property type="match status" value="1"/>
</dbReference>
<accession>A0A2T0UH58</accession>
<evidence type="ECO:0000259" key="3">
    <source>
        <dbReference type="Pfam" id="PF01055"/>
    </source>
</evidence>
<dbReference type="CDD" id="cd14752">
    <property type="entry name" value="GH31_N"/>
    <property type="match status" value="1"/>
</dbReference>
<organism evidence="7 8">
    <name type="scientific">Glycomyces artemisiae</name>
    <dbReference type="NCBI Taxonomy" id="1076443"/>
    <lineage>
        <taxon>Bacteria</taxon>
        <taxon>Bacillati</taxon>
        <taxon>Actinomycetota</taxon>
        <taxon>Actinomycetes</taxon>
        <taxon>Glycomycetales</taxon>
        <taxon>Glycomycetaceae</taxon>
        <taxon>Glycomyces</taxon>
    </lineage>
</organism>
<dbReference type="Gene3D" id="2.60.40.1760">
    <property type="entry name" value="glycosyl hydrolase (family 31)"/>
    <property type="match status" value="1"/>
</dbReference>
<gene>
    <name evidence="7" type="ORF">B0I28_10742</name>
</gene>
<dbReference type="CDD" id="cd06591">
    <property type="entry name" value="GH31_xylosidase_XylS"/>
    <property type="match status" value="1"/>
</dbReference>
<dbReference type="OrthoDB" id="176168at2"/>
<comment type="similarity">
    <text evidence="1 2">Belongs to the glycosyl hydrolase 31 family.</text>
</comment>
<dbReference type="Gene3D" id="2.60.40.1180">
    <property type="entry name" value="Golgi alpha-mannosidase II"/>
    <property type="match status" value="2"/>
</dbReference>
<dbReference type="Pfam" id="PF17137">
    <property type="entry name" value="DUF5110"/>
    <property type="match status" value="1"/>
</dbReference>
<dbReference type="PANTHER" id="PTHR43863">
    <property type="entry name" value="HYDROLASE, PUTATIVE (AFU_ORTHOLOGUE AFUA_1G03140)-RELATED"/>
    <property type="match status" value="1"/>
</dbReference>
<feature type="domain" description="Glycosyl hydrolase family 31 C-terminal" evidence="6">
    <location>
        <begin position="567"/>
        <end position="664"/>
    </location>
</feature>
<dbReference type="InterPro" id="IPR025887">
    <property type="entry name" value="Glyco_hydro_31_N_dom"/>
</dbReference>
<dbReference type="InterPro" id="IPR048395">
    <property type="entry name" value="Glyco_hydro_31_C"/>
</dbReference>
<keyword evidence="2" id="KW-0326">Glycosidase</keyword>
<dbReference type="Proteomes" id="UP000238176">
    <property type="component" value="Unassembled WGS sequence"/>
</dbReference>
<dbReference type="InterPro" id="IPR000322">
    <property type="entry name" value="Glyco_hydro_31_TIM"/>
</dbReference>
<dbReference type="InterPro" id="IPR017853">
    <property type="entry name" value="GH"/>
</dbReference>
<dbReference type="InterPro" id="IPR011013">
    <property type="entry name" value="Gal_mutarotase_sf_dom"/>
</dbReference>
<evidence type="ECO:0000313" key="8">
    <source>
        <dbReference type="Proteomes" id="UP000238176"/>
    </source>
</evidence>
<reference evidence="7 8" key="1">
    <citation type="submission" date="2018-03" db="EMBL/GenBank/DDBJ databases">
        <title>Genomic Encyclopedia of Type Strains, Phase III (KMG-III): the genomes of soil and plant-associated and newly described type strains.</title>
        <authorList>
            <person name="Whitman W."/>
        </authorList>
    </citation>
    <scope>NUCLEOTIDE SEQUENCE [LARGE SCALE GENOMIC DNA]</scope>
    <source>
        <strain evidence="7 8">CGMCC 4.7067</strain>
    </source>
</reference>
<dbReference type="GO" id="GO:0004553">
    <property type="term" value="F:hydrolase activity, hydrolyzing O-glycosyl compounds"/>
    <property type="evidence" value="ECO:0007669"/>
    <property type="project" value="InterPro"/>
</dbReference>
<dbReference type="EMBL" id="PVTJ01000007">
    <property type="protein sequence ID" value="PRY57196.1"/>
    <property type="molecule type" value="Genomic_DNA"/>
</dbReference>
<evidence type="ECO:0000313" key="7">
    <source>
        <dbReference type="EMBL" id="PRY57196.1"/>
    </source>
</evidence>
<keyword evidence="2 7" id="KW-0378">Hydrolase</keyword>